<dbReference type="EMBL" id="RJKE01000001">
    <property type="protein sequence ID" value="ROO88820.1"/>
    <property type="molecule type" value="Genomic_DNA"/>
</dbReference>
<dbReference type="Proteomes" id="UP000272400">
    <property type="component" value="Unassembled WGS sequence"/>
</dbReference>
<dbReference type="PANTHER" id="PTHR34390">
    <property type="entry name" value="UPF0442 PROTEIN YJJB-RELATED"/>
    <property type="match status" value="1"/>
</dbReference>
<dbReference type="InterPro" id="IPR024528">
    <property type="entry name" value="ThrE_2"/>
</dbReference>
<dbReference type="Pfam" id="PF12821">
    <property type="entry name" value="ThrE_2"/>
    <property type="match status" value="1"/>
</dbReference>
<organism evidence="11 12">
    <name type="scientific">Actinocorallia herbida</name>
    <dbReference type="NCBI Taxonomy" id="58109"/>
    <lineage>
        <taxon>Bacteria</taxon>
        <taxon>Bacillati</taxon>
        <taxon>Actinomycetota</taxon>
        <taxon>Actinomycetes</taxon>
        <taxon>Streptosporangiales</taxon>
        <taxon>Thermomonosporaceae</taxon>
        <taxon>Actinocorallia</taxon>
    </lineage>
</organism>
<name>A0A3N1D5R0_9ACTN</name>
<evidence type="ECO:0000256" key="2">
    <source>
        <dbReference type="ARBA" id="ARBA00022475"/>
    </source>
</evidence>
<dbReference type="GO" id="GO:0005886">
    <property type="term" value="C:plasma membrane"/>
    <property type="evidence" value="ECO:0007669"/>
    <property type="project" value="UniProtKB-SubCell"/>
</dbReference>
<feature type="transmembrane region" description="Helical" evidence="8">
    <location>
        <begin position="385"/>
        <end position="405"/>
    </location>
</feature>
<dbReference type="AlphaFoldDB" id="A0A3N1D5R0"/>
<dbReference type="RefSeq" id="WP_123668010.1">
    <property type="nucleotide sequence ID" value="NZ_RJKE01000001.1"/>
</dbReference>
<dbReference type="OrthoDB" id="9763957at2"/>
<evidence type="ECO:0000313" key="12">
    <source>
        <dbReference type="Proteomes" id="UP000272400"/>
    </source>
</evidence>
<feature type="transmembrane region" description="Helical" evidence="8">
    <location>
        <begin position="275"/>
        <end position="295"/>
    </location>
</feature>
<keyword evidence="4 8" id="KW-0812">Transmembrane</keyword>
<feature type="transmembrane region" description="Helical" evidence="8">
    <location>
        <begin position="353"/>
        <end position="373"/>
    </location>
</feature>
<keyword evidence="2" id="KW-1003">Cell membrane</keyword>
<feature type="transmembrane region" description="Helical" evidence="8">
    <location>
        <begin position="175"/>
        <end position="195"/>
    </location>
</feature>
<protein>
    <submittedName>
        <fullName evidence="11">Uncharacterized membrane protein YjjP (DUF1212 family)</fullName>
    </submittedName>
</protein>
<dbReference type="InterPro" id="IPR010619">
    <property type="entry name" value="ThrE-like_N"/>
</dbReference>
<feature type="domain" description="Threonine/Serine exporter ThrE" evidence="10">
    <location>
        <begin position="281"/>
        <end position="404"/>
    </location>
</feature>
<evidence type="ECO:0000256" key="5">
    <source>
        <dbReference type="ARBA" id="ARBA00022989"/>
    </source>
</evidence>
<dbReference type="PANTHER" id="PTHR34390:SF1">
    <property type="entry name" value="SUCCINATE TRANSPORTER SUBUNIT YJJB-RELATED"/>
    <property type="match status" value="1"/>
</dbReference>
<evidence type="ECO:0000313" key="11">
    <source>
        <dbReference type="EMBL" id="ROO88820.1"/>
    </source>
</evidence>
<feature type="transmembrane region" description="Helical" evidence="8">
    <location>
        <begin position="132"/>
        <end position="155"/>
    </location>
</feature>
<accession>A0A3N1D5R0</accession>
<dbReference type="GO" id="GO:0022857">
    <property type="term" value="F:transmembrane transporter activity"/>
    <property type="evidence" value="ECO:0007669"/>
    <property type="project" value="InterPro"/>
</dbReference>
<feature type="domain" description="Threonine/serine exporter-like N-terminal" evidence="9">
    <location>
        <begin position="16"/>
        <end position="256"/>
    </location>
</feature>
<dbReference type="GO" id="GO:0015744">
    <property type="term" value="P:succinate transport"/>
    <property type="evidence" value="ECO:0007669"/>
    <property type="project" value="TreeGrafter"/>
</dbReference>
<evidence type="ECO:0000256" key="1">
    <source>
        <dbReference type="ARBA" id="ARBA00004651"/>
    </source>
</evidence>
<dbReference type="InterPro" id="IPR050539">
    <property type="entry name" value="ThrE_Dicarb/AminoAcid_Exp"/>
</dbReference>
<evidence type="ECO:0000256" key="6">
    <source>
        <dbReference type="ARBA" id="ARBA00023136"/>
    </source>
</evidence>
<dbReference type="Pfam" id="PF06738">
    <property type="entry name" value="ThrE"/>
    <property type="match status" value="1"/>
</dbReference>
<comment type="similarity">
    <text evidence="7">Belongs to the ThrE exporter (TC 2.A.79) family.</text>
</comment>
<evidence type="ECO:0000259" key="9">
    <source>
        <dbReference type="Pfam" id="PF06738"/>
    </source>
</evidence>
<feature type="transmembrane region" description="Helical" evidence="8">
    <location>
        <begin position="327"/>
        <end position="347"/>
    </location>
</feature>
<feature type="transmembrane region" description="Helical" evidence="8">
    <location>
        <begin position="240"/>
        <end position="263"/>
    </location>
</feature>
<evidence type="ECO:0000259" key="10">
    <source>
        <dbReference type="Pfam" id="PF12821"/>
    </source>
</evidence>
<proteinExistence type="inferred from homology"/>
<evidence type="ECO:0000256" key="8">
    <source>
        <dbReference type="SAM" id="Phobius"/>
    </source>
</evidence>
<comment type="caution">
    <text evidence="11">The sequence shown here is derived from an EMBL/GenBank/DDBJ whole genome shotgun (WGS) entry which is preliminary data.</text>
</comment>
<gene>
    <name evidence="11" type="ORF">EDD29_6502</name>
</gene>
<evidence type="ECO:0000256" key="3">
    <source>
        <dbReference type="ARBA" id="ARBA00022519"/>
    </source>
</evidence>
<reference evidence="11 12" key="1">
    <citation type="submission" date="2018-11" db="EMBL/GenBank/DDBJ databases">
        <title>Sequencing the genomes of 1000 actinobacteria strains.</title>
        <authorList>
            <person name="Klenk H.-P."/>
        </authorList>
    </citation>
    <scope>NUCLEOTIDE SEQUENCE [LARGE SCALE GENOMIC DNA]</scope>
    <source>
        <strain evidence="11 12">DSM 44254</strain>
    </source>
</reference>
<keyword evidence="6 8" id="KW-0472">Membrane</keyword>
<evidence type="ECO:0000256" key="4">
    <source>
        <dbReference type="ARBA" id="ARBA00022692"/>
    </source>
</evidence>
<keyword evidence="3" id="KW-0997">Cell inner membrane</keyword>
<keyword evidence="12" id="KW-1185">Reference proteome</keyword>
<comment type="subcellular location">
    <subcellularLocation>
        <location evidence="1">Cell membrane</location>
        <topology evidence="1">Multi-pass membrane protein</topology>
    </subcellularLocation>
</comment>
<sequence>MQERTEEQAAYLAMELALRVGELMLAGGESAESVERAVSLFGRALGMPARSEVNVTLSAISVSYLPGHGRPPVTGERTIRRRVPDFTRVVAVDRLVAETERGEMTIEEAAEGLRRIISGPGPYPWWVHAPTLAVLAGAGAVLVGGGFLSALGAFGATLAGDRVAARLGARGVSEFLQTAFAAALAATLAALLVWLDAEVRAGAVIIGVVIALIPGRALVASLQDGIAGDYVTGSIRLIEALYIIAAILSGVGFTIYVAARLGVPISLEHLPLARLTAGSSVIAAGVISAAFAVHVVVPPPWVAPAAVGGMVSWTLFTHLLRQDVAAPAATLLATLVVGLFMTALARYRGVPPIVAVVPCVAPLMPGSLMYRGLLEMTTGHTQTGLVTLIEALSTALALGAGVILGGELLRAIRPVQLTAAQLLSPVARRSRRVRR</sequence>
<keyword evidence="5 8" id="KW-1133">Transmembrane helix</keyword>
<evidence type="ECO:0000256" key="7">
    <source>
        <dbReference type="ARBA" id="ARBA00034125"/>
    </source>
</evidence>
<feature type="transmembrane region" description="Helical" evidence="8">
    <location>
        <begin position="202"/>
        <end position="220"/>
    </location>
</feature>